<dbReference type="OrthoDB" id="264250at2"/>
<sequence length="495" mass="53566">MKSTGLRASYPIERPVFAGVGRPVASPATRSGKSSALVPLFLFALALPLFFYIGPTRMSPYRLILVVTFVPCLLALLSGSLGRIRLADVSMLLAAAWGAIVLISLHGIDSALQSAGIFVVETLGPFLLARKYIRDYAAFANMVKALAMTIIALLPFALIENVSGSPVLIEAFGKVFPVYPIVGSELRLGLRRAQGTFEYSILFGIVCSSAFALSYYVGENLVRRLMRAGLVVVTVVSSLSSGPLLSLVVQGILIGWDKLTARVARRWMILAAILGAAFIVIDLTSNRSPFDVFISYLTFNSDTSYMRVHIWNYGTGSVMRHPILGLGQTEWEHPEWMSGSIDNFWLVAAVRYGIPGFVFIAGGFLAVCFGLGRIRHLPVEVAQCRKGLIITICGLMISMCTVHVWDAPYVLILFLLGSGMWMFDAPKDRPPQSRPPRMAFRGRLQVPEANSLRSTAVSACLTDDGRPRPPAAAGRMAMQGASPGWLTGGGTNATA</sequence>
<dbReference type="InterPro" id="IPR007016">
    <property type="entry name" value="O-antigen_ligase-rel_domated"/>
</dbReference>
<reference evidence="8 9" key="1">
    <citation type="submission" date="2018-09" db="EMBL/GenBank/DDBJ databases">
        <title>Draft genome sequence of Rhodopseudomonas palustris 2.1.18.</title>
        <authorList>
            <person name="Robertson S.L."/>
            <person name="Meyer T.E."/>
            <person name="Kyndt J.A."/>
        </authorList>
    </citation>
    <scope>NUCLEOTIDE SEQUENCE [LARGE SCALE GENOMIC DNA]</scope>
    <source>
        <strain evidence="8 9">2.1.18</strain>
    </source>
</reference>
<comment type="caution">
    <text evidence="8">The sequence shown here is derived from an EMBL/GenBank/DDBJ whole genome shotgun (WGS) entry which is preliminary data.</text>
</comment>
<dbReference type="InterPro" id="IPR051533">
    <property type="entry name" value="WaaL-like"/>
</dbReference>
<name>A0A418VQW7_RHOPL</name>
<evidence type="ECO:0000256" key="1">
    <source>
        <dbReference type="ARBA" id="ARBA00004141"/>
    </source>
</evidence>
<feature type="transmembrane region" description="Helical" evidence="6">
    <location>
        <begin position="136"/>
        <end position="159"/>
    </location>
</feature>
<dbReference type="AlphaFoldDB" id="A0A418VQW7"/>
<dbReference type="PANTHER" id="PTHR37422:SF13">
    <property type="entry name" value="LIPOPOLYSACCHARIDE BIOSYNTHESIS PROTEIN PA4999-RELATED"/>
    <property type="match status" value="1"/>
</dbReference>
<feature type="transmembrane region" description="Helical" evidence="6">
    <location>
        <begin position="111"/>
        <end position="129"/>
    </location>
</feature>
<feature type="transmembrane region" description="Helical" evidence="6">
    <location>
        <begin position="60"/>
        <end position="79"/>
    </location>
</feature>
<keyword evidence="8" id="KW-0436">Ligase</keyword>
<evidence type="ECO:0000256" key="3">
    <source>
        <dbReference type="ARBA" id="ARBA00022989"/>
    </source>
</evidence>
<feature type="compositionally biased region" description="Low complexity" evidence="5">
    <location>
        <begin position="471"/>
        <end position="481"/>
    </location>
</feature>
<protein>
    <submittedName>
        <fullName evidence="8">O-antigen ligase domain-containing protein</fullName>
    </submittedName>
</protein>
<feature type="transmembrane region" description="Helical" evidence="6">
    <location>
        <begin position="171"/>
        <end position="190"/>
    </location>
</feature>
<dbReference type="GO" id="GO:0016874">
    <property type="term" value="F:ligase activity"/>
    <property type="evidence" value="ECO:0007669"/>
    <property type="project" value="UniProtKB-KW"/>
</dbReference>
<dbReference type="Pfam" id="PF04932">
    <property type="entry name" value="Wzy_C"/>
    <property type="match status" value="1"/>
</dbReference>
<evidence type="ECO:0000313" key="9">
    <source>
        <dbReference type="Proteomes" id="UP000285523"/>
    </source>
</evidence>
<comment type="subcellular location">
    <subcellularLocation>
        <location evidence="1">Membrane</location>
        <topology evidence="1">Multi-pass membrane protein</topology>
    </subcellularLocation>
</comment>
<gene>
    <name evidence="8" type="ORF">D4Q52_00810</name>
</gene>
<evidence type="ECO:0000256" key="2">
    <source>
        <dbReference type="ARBA" id="ARBA00022692"/>
    </source>
</evidence>
<keyword evidence="2 6" id="KW-0812">Transmembrane</keyword>
<feature type="transmembrane region" description="Helical" evidence="6">
    <location>
        <begin position="197"/>
        <end position="217"/>
    </location>
</feature>
<feature type="compositionally biased region" description="Gly residues" evidence="5">
    <location>
        <begin position="486"/>
        <end position="495"/>
    </location>
</feature>
<feature type="transmembrane region" description="Helical" evidence="6">
    <location>
        <begin position="386"/>
        <end position="404"/>
    </location>
</feature>
<keyword evidence="3 6" id="KW-1133">Transmembrane helix</keyword>
<feature type="transmembrane region" description="Helical" evidence="6">
    <location>
        <begin position="352"/>
        <end position="374"/>
    </location>
</feature>
<evidence type="ECO:0000256" key="4">
    <source>
        <dbReference type="ARBA" id="ARBA00023136"/>
    </source>
</evidence>
<accession>A0A418VQW7</accession>
<feature type="transmembrane region" description="Helical" evidence="6">
    <location>
        <begin position="267"/>
        <end position="285"/>
    </location>
</feature>
<feature type="region of interest" description="Disordered" evidence="5">
    <location>
        <begin position="463"/>
        <end position="495"/>
    </location>
</feature>
<evidence type="ECO:0000256" key="6">
    <source>
        <dbReference type="SAM" id="Phobius"/>
    </source>
</evidence>
<evidence type="ECO:0000259" key="7">
    <source>
        <dbReference type="Pfam" id="PF04932"/>
    </source>
</evidence>
<feature type="transmembrane region" description="Helical" evidence="6">
    <location>
        <begin position="229"/>
        <end position="255"/>
    </location>
</feature>
<evidence type="ECO:0000313" key="8">
    <source>
        <dbReference type="EMBL" id="RJF78735.1"/>
    </source>
</evidence>
<evidence type="ECO:0000256" key="5">
    <source>
        <dbReference type="SAM" id="MobiDB-lite"/>
    </source>
</evidence>
<dbReference type="Proteomes" id="UP000285523">
    <property type="component" value="Unassembled WGS sequence"/>
</dbReference>
<feature type="domain" description="O-antigen ligase-related" evidence="7">
    <location>
        <begin position="230"/>
        <end position="360"/>
    </location>
</feature>
<proteinExistence type="predicted"/>
<dbReference type="GO" id="GO:0016020">
    <property type="term" value="C:membrane"/>
    <property type="evidence" value="ECO:0007669"/>
    <property type="project" value="UniProtKB-SubCell"/>
</dbReference>
<feature type="transmembrane region" description="Helical" evidence="6">
    <location>
        <begin position="36"/>
        <end position="54"/>
    </location>
</feature>
<organism evidence="8 9">
    <name type="scientific">Rhodopseudomonas palustris</name>
    <dbReference type="NCBI Taxonomy" id="1076"/>
    <lineage>
        <taxon>Bacteria</taxon>
        <taxon>Pseudomonadati</taxon>
        <taxon>Pseudomonadota</taxon>
        <taxon>Alphaproteobacteria</taxon>
        <taxon>Hyphomicrobiales</taxon>
        <taxon>Nitrobacteraceae</taxon>
        <taxon>Rhodopseudomonas</taxon>
    </lineage>
</organism>
<dbReference type="RefSeq" id="WP_119854632.1">
    <property type="nucleotide sequence ID" value="NZ_QYYD01000001.1"/>
</dbReference>
<feature type="transmembrane region" description="Helical" evidence="6">
    <location>
        <begin position="86"/>
        <end position="105"/>
    </location>
</feature>
<keyword evidence="4 6" id="KW-0472">Membrane</keyword>
<dbReference type="EMBL" id="QYYD01000001">
    <property type="protein sequence ID" value="RJF78735.1"/>
    <property type="molecule type" value="Genomic_DNA"/>
</dbReference>
<dbReference type="PANTHER" id="PTHR37422">
    <property type="entry name" value="TEICHURONIC ACID BIOSYNTHESIS PROTEIN TUAE"/>
    <property type="match status" value="1"/>
</dbReference>